<feature type="domain" description="DUF7305" evidence="3">
    <location>
        <begin position="345"/>
        <end position="467"/>
    </location>
</feature>
<dbReference type="eggNOG" id="COG4726">
    <property type="taxonomic scope" value="Bacteria"/>
</dbReference>
<gene>
    <name evidence="4" type="ORF">CfE428DRAFT_4993</name>
</gene>
<dbReference type="STRING" id="497964.CfE428DRAFT_4993"/>
<keyword evidence="2" id="KW-0812">Transmembrane</keyword>
<proteinExistence type="predicted"/>
<name>B4D7V3_9BACT</name>
<feature type="region of interest" description="Disordered" evidence="1">
    <location>
        <begin position="210"/>
        <end position="254"/>
    </location>
</feature>
<organism evidence="4 5">
    <name type="scientific">Chthoniobacter flavus Ellin428</name>
    <dbReference type="NCBI Taxonomy" id="497964"/>
    <lineage>
        <taxon>Bacteria</taxon>
        <taxon>Pseudomonadati</taxon>
        <taxon>Verrucomicrobiota</taxon>
        <taxon>Spartobacteria</taxon>
        <taxon>Chthoniobacterales</taxon>
        <taxon>Chthoniobacteraceae</taxon>
        <taxon>Chthoniobacter</taxon>
    </lineage>
</organism>
<dbReference type="InterPro" id="IPR055729">
    <property type="entry name" value="DUF7305"/>
</dbReference>
<keyword evidence="2" id="KW-1133">Transmembrane helix</keyword>
<evidence type="ECO:0000313" key="5">
    <source>
        <dbReference type="Proteomes" id="UP000005824"/>
    </source>
</evidence>
<feature type="compositionally biased region" description="Low complexity" evidence="1">
    <location>
        <begin position="210"/>
        <end position="224"/>
    </location>
</feature>
<feature type="compositionally biased region" description="Low complexity" evidence="1">
    <location>
        <begin position="241"/>
        <end position="253"/>
    </location>
</feature>
<evidence type="ECO:0000256" key="2">
    <source>
        <dbReference type="SAM" id="Phobius"/>
    </source>
</evidence>
<evidence type="ECO:0000259" key="3">
    <source>
        <dbReference type="Pfam" id="PF23981"/>
    </source>
</evidence>
<accession>B4D7V3</accession>
<dbReference type="Proteomes" id="UP000005824">
    <property type="component" value="Unassembled WGS sequence"/>
</dbReference>
<dbReference type="RefSeq" id="WP_006982314.1">
    <property type="nucleotide sequence ID" value="NZ_ABVL01000019.1"/>
</dbReference>
<sequence>MKTRHFETGSTLAMALVTIAVLSFAAASVFYYINNRNQTSANAGSWQEALIVAESGTDIAMHALNASVKTPTTAWAGWSPSDATTFPKTYSDTLPAHSGEGNNKMYVYVKVDNSITDGSGQVWYRIHSSGSTEVPGLRRVGYAPSQLSATGTKNHNNFLRKIAYNKDTTTGALHLPQTTRTVETIAQPVSARMFWRALVVQQSITLGGSSFTDSFDSSDPTKSTNGQYDPSKRQMHGDVASNSSGNLSDLGNNKVYGNASSNGGVLQNTKGVQGTVYNNYSTTISAVSDPTFAYTTPGPASISTLAAPLTLVAGTQSAPTNYKVSAIDLGSKSKQLILAPPVVGQTQDSYVNIWVTGDLTMSGNAFIQQLAGVHATIYVDGNVSIGGSSFENENNRAAYLTVNGVTPSDGSTRTFTVSGTGTFVGMVNAPSYALTVWGTGDFMGALIMLSASLGGSAGYHYDESLASLSTSNNLGYKVASWIEDIR</sequence>
<reference evidence="4 5" key="1">
    <citation type="journal article" date="2011" name="J. Bacteriol.">
        <title>Genome sequence of Chthoniobacter flavus Ellin428, an aerobic heterotrophic soil bacterium.</title>
        <authorList>
            <person name="Kant R."/>
            <person name="van Passel M.W."/>
            <person name="Palva A."/>
            <person name="Lucas S."/>
            <person name="Lapidus A."/>
            <person name="Glavina Del Rio T."/>
            <person name="Dalin E."/>
            <person name="Tice H."/>
            <person name="Bruce D."/>
            <person name="Goodwin L."/>
            <person name="Pitluck S."/>
            <person name="Larimer F.W."/>
            <person name="Land M.L."/>
            <person name="Hauser L."/>
            <person name="Sangwan P."/>
            <person name="de Vos W.M."/>
            <person name="Janssen P.H."/>
            <person name="Smidt H."/>
        </authorList>
    </citation>
    <scope>NUCLEOTIDE SEQUENCE [LARGE SCALE GENOMIC DNA]</scope>
    <source>
        <strain evidence="4 5">Ellin428</strain>
    </source>
</reference>
<keyword evidence="5" id="KW-1185">Reference proteome</keyword>
<evidence type="ECO:0000256" key="1">
    <source>
        <dbReference type="SAM" id="MobiDB-lite"/>
    </source>
</evidence>
<keyword evidence="2" id="KW-0472">Membrane</keyword>
<evidence type="ECO:0000313" key="4">
    <source>
        <dbReference type="EMBL" id="EDY17476.1"/>
    </source>
</evidence>
<protein>
    <recommendedName>
        <fullName evidence="3">DUF7305 domain-containing protein</fullName>
    </recommendedName>
</protein>
<dbReference type="InParanoid" id="B4D7V3"/>
<dbReference type="EMBL" id="ABVL01000019">
    <property type="protein sequence ID" value="EDY17476.1"/>
    <property type="molecule type" value="Genomic_DNA"/>
</dbReference>
<dbReference type="Pfam" id="PF23981">
    <property type="entry name" value="DUF7305"/>
    <property type="match status" value="1"/>
</dbReference>
<dbReference type="AlphaFoldDB" id="B4D7V3"/>
<comment type="caution">
    <text evidence="4">The sequence shown here is derived from an EMBL/GenBank/DDBJ whole genome shotgun (WGS) entry which is preliminary data.</text>
</comment>
<feature type="transmembrane region" description="Helical" evidence="2">
    <location>
        <begin position="12"/>
        <end position="33"/>
    </location>
</feature>